<dbReference type="RefSeq" id="WP_050061511.1">
    <property type="nucleotide sequence ID" value="NZ_JACHEK010000006.1"/>
</dbReference>
<dbReference type="EMBL" id="JACHEK010000006">
    <property type="protein sequence ID" value="MBB6145407.1"/>
    <property type="molecule type" value="Genomic_DNA"/>
</dbReference>
<keyword evidence="2" id="KW-1185">Reference proteome</keyword>
<name>A0A841JYB9_9BACT</name>
<gene>
    <name evidence="1" type="ORF">HNQ77_003365</name>
</gene>
<evidence type="ECO:0000313" key="1">
    <source>
        <dbReference type="EMBL" id="MBB6145407.1"/>
    </source>
</evidence>
<sequence>MADQLYLSVWYPNFRLAALPAALEKVMQQFAAVAGSARVKAVTVYPISWTEPEVYQRIYDEEHEPDLPLSEPREAIAAAMETVHDDFAYEFELVWELWAPEVGGGLEPVWRKEPRVVRIVGYGPEFDEGAYEQNGHVRIDFGPDTPFLQEEVDLDEDTARHVKQNVQMLVDFTNAVQQHGGISSRLLWSESGESLAQKLIARLQSVN</sequence>
<dbReference type="AlphaFoldDB" id="A0A841JYB9"/>
<organism evidence="1 2">
    <name type="scientific">Silvibacterium bohemicum</name>
    <dbReference type="NCBI Taxonomy" id="1577686"/>
    <lineage>
        <taxon>Bacteria</taxon>
        <taxon>Pseudomonadati</taxon>
        <taxon>Acidobacteriota</taxon>
        <taxon>Terriglobia</taxon>
        <taxon>Terriglobales</taxon>
        <taxon>Acidobacteriaceae</taxon>
        <taxon>Silvibacterium</taxon>
    </lineage>
</organism>
<proteinExistence type="predicted"/>
<dbReference type="Proteomes" id="UP000538666">
    <property type="component" value="Unassembled WGS sequence"/>
</dbReference>
<protein>
    <submittedName>
        <fullName evidence="1">Uncharacterized protein</fullName>
    </submittedName>
</protein>
<accession>A0A841JYB9</accession>
<dbReference type="OrthoDB" id="114578at2"/>
<comment type="caution">
    <text evidence="1">The sequence shown here is derived from an EMBL/GenBank/DDBJ whole genome shotgun (WGS) entry which is preliminary data.</text>
</comment>
<evidence type="ECO:0000313" key="2">
    <source>
        <dbReference type="Proteomes" id="UP000538666"/>
    </source>
</evidence>
<reference evidence="1 2" key="1">
    <citation type="submission" date="2020-08" db="EMBL/GenBank/DDBJ databases">
        <title>Genomic Encyclopedia of Type Strains, Phase IV (KMG-IV): sequencing the most valuable type-strain genomes for metagenomic binning, comparative biology and taxonomic classification.</title>
        <authorList>
            <person name="Goeker M."/>
        </authorList>
    </citation>
    <scope>NUCLEOTIDE SEQUENCE [LARGE SCALE GENOMIC DNA]</scope>
    <source>
        <strain evidence="1 2">DSM 103733</strain>
    </source>
</reference>